<sequence length="298" mass="33360">MDTRRIDLNLLATLEVLLDEKNVTRAAERLHLSQPTVSAQLSRLRDLFNDQLLIPAQRGMIPTAKALELSSPLHLAMDQVRDTLTTHQHFDPSQATLTVILACTDYIQAVIGLSIVKNLRQQAPNIRIGLRAIEPSRLEAQMAAGEIDLALMTPQEAPPVLRSRHMYDEKYVLIGRQDHPYLVDGMLIEDYVQLEHVVVSLNGGHFITTIDRALETLGYSRKVVLSANSFLLIPDIVTESDLVALVPERLVAKRSDLKVVESPIKAAGFSVGMVWHERNHGHSAHRWIREVISSMISK</sequence>
<dbReference type="Gene3D" id="3.40.190.10">
    <property type="entry name" value="Periplasmic binding protein-like II"/>
    <property type="match status" value="2"/>
</dbReference>
<dbReference type="InterPro" id="IPR036388">
    <property type="entry name" value="WH-like_DNA-bd_sf"/>
</dbReference>
<dbReference type="Pfam" id="PF03466">
    <property type="entry name" value="LysR_substrate"/>
    <property type="match status" value="1"/>
</dbReference>
<evidence type="ECO:0000256" key="1">
    <source>
        <dbReference type="ARBA" id="ARBA00009437"/>
    </source>
</evidence>
<evidence type="ECO:0000256" key="2">
    <source>
        <dbReference type="ARBA" id="ARBA00023015"/>
    </source>
</evidence>
<protein>
    <submittedName>
        <fullName evidence="6">LysR family transcriptional regulator</fullName>
    </submittedName>
</protein>
<proteinExistence type="inferred from homology"/>
<dbReference type="Gene3D" id="1.10.10.10">
    <property type="entry name" value="Winged helix-like DNA-binding domain superfamily/Winged helix DNA-binding domain"/>
    <property type="match status" value="1"/>
</dbReference>
<evidence type="ECO:0000256" key="3">
    <source>
        <dbReference type="ARBA" id="ARBA00023125"/>
    </source>
</evidence>
<keyword evidence="2" id="KW-0805">Transcription regulation</keyword>
<dbReference type="EMBL" id="DRHY01000283">
    <property type="protein sequence ID" value="HEC75136.1"/>
    <property type="molecule type" value="Genomic_DNA"/>
</dbReference>
<reference evidence="6" key="1">
    <citation type="journal article" date="2020" name="mSystems">
        <title>Genome- and Community-Level Interaction Insights into Carbon Utilization and Element Cycling Functions of Hydrothermarchaeota in Hydrothermal Sediment.</title>
        <authorList>
            <person name="Zhou Z."/>
            <person name="Liu Y."/>
            <person name="Xu W."/>
            <person name="Pan J."/>
            <person name="Luo Z.H."/>
            <person name="Li M."/>
        </authorList>
    </citation>
    <scope>NUCLEOTIDE SEQUENCE [LARGE SCALE GENOMIC DNA]</scope>
    <source>
        <strain evidence="6">HyVt-380</strain>
    </source>
</reference>
<keyword evidence="4" id="KW-0804">Transcription</keyword>
<evidence type="ECO:0000259" key="5">
    <source>
        <dbReference type="PROSITE" id="PS50931"/>
    </source>
</evidence>
<dbReference type="SUPFAM" id="SSF53850">
    <property type="entry name" value="Periplasmic binding protein-like II"/>
    <property type="match status" value="1"/>
</dbReference>
<comment type="similarity">
    <text evidence="1">Belongs to the LysR transcriptional regulatory family.</text>
</comment>
<dbReference type="GO" id="GO:0003677">
    <property type="term" value="F:DNA binding"/>
    <property type="evidence" value="ECO:0007669"/>
    <property type="project" value="UniProtKB-KW"/>
</dbReference>
<evidence type="ECO:0000313" key="6">
    <source>
        <dbReference type="EMBL" id="HEC75136.1"/>
    </source>
</evidence>
<organism evidence="6">
    <name type="scientific">Methylophaga aminisulfidivorans</name>
    <dbReference type="NCBI Taxonomy" id="230105"/>
    <lineage>
        <taxon>Bacteria</taxon>
        <taxon>Pseudomonadati</taxon>
        <taxon>Pseudomonadota</taxon>
        <taxon>Gammaproteobacteria</taxon>
        <taxon>Thiotrichales</taxon>
        <taxon>Piscirickettsiaceae</taxon>
        <taxon>Methylophaga</taxon>
    </lineage>
</organism>
<name>A0A7C1W6U6_9GAMM</name>
<comment type="caution">
    <text evidence="6">The sequence shown here is derived from an EMBL/GenBank/DDBJ whole genome shotgun (WGS) entry which is preliminary data.</text>
</comment>
<dbReference type="InterPro" id="IPR036390">
    <property type="entry name" value="WH_DNA-bd_sf"/>
</dbReference>
<dbReference type="InterPro" id="IPR000847">
    <property type="entry name" value="LysR_HTH_N"/>
</dbReference>
<dbReference type="PANTHER" id="PTHR30118:SF15">
    <property type="entry name" value="TRANSCRIPTIONAL REGULATORY PROTEIN"/>
    <property type="match status" value="1"/>
</dbReference>
<accession>A0A7C1W6U6</accession>
<dbReference type="PROSITE" id="PS50931">
    <property type="entry name" value="HTH_LYSR"/>
    <property type="match status" value="1"/>
</dbReference>
<dbReference type="GO" id="GO:0003700">
    <property type="term" value="F:DNA-binding transcription factor activity"/>
    <property type="evidence" value="ECO:0007669"/>
    <property type="project" value="InterPro"/>
</dbReference>
<dbReference type="InterPro" id="IPR005119">
    <property type="entry name" value="LysR_subst-bd"/>
</dbReference>
<gene>
    <name evidence="6" type="ORF">ENI26_12325</name>
</gene>
<dbReference type="PANTHER" id="PTHR30118">
    <property type="entry name" value="HTH-TYPE TRANSCRIPTIONAL REGULATOR LEUO-RELATED"/>
    <property type="match status" value="1"/>
</dbReference>
<dbReference type="AlphaFoldDB" id="A0A7C1W6U6"/>
<dbReference type="Proteomes" id="UP000886384">
    <property type="component" value="Unassembled WGS sequence"/>
</dbReference>
<feature type="domain" description="HTH lysR-type" evidence="5">
    <location>
        <begin position="6"/>
        <end position="63"/>
    </location>
</feature>
<dbReference type="PRINTS" id="PR00039">
    <property type="entry name" value="HTHLYSR"/>
</dbReference>
<dbReference type="SUPFAM" id="SSF46785">
    <property type="entry name" value="Winged helix' DNA-binding domain"/>
    <property type="match status" value="1"/>
</dbReference>
<evidence type="ECO:0000256" key="4">
    <source>
        <dbReference type="ARBA" id="ARBA00023163"/>
    </source>
</evidence>
<keyword evidence="3" id="KW-0238">DNA-binding</keyword>
<dbReference type="Pfam" id="PF00126">
    <property type="entry name" value="HTH_1"/>
    <property type="match status" value="1"/>
</dbReference>
<dbReference type="InterPro" id="IPR050389">
    <property type="entry name" value="LysR-type_TF"/>
</dbReference>